<dbReference type="EMBL" id="JAUSTY010000010">
    <property type="protein sequence ID" value="MDQ0166701.1"/>
    <property type="molecule type" value="Genomic_DNA"/>
</dbReference>
<name>A0ABT9W0B4_9BACI</name>
<protein>
    <submittedName>
        <fullName evidence="2">Uncharacterized protein (TIGR02118 family)</fullName>
    </submittedName>
</protein>
<accession>A0ABT9W0B4</accession>
<dbReference type="RefSeq" id="WP_307395113.1">
    <property type="nucleotide sequence ID" value="NZ_BAAADK010000047.1"/>
</dbReference>
<organism evidence="2 3">
    <name type="scientific">Caldalkalibacillus horti</name>
    <dbReference type="NCBI Taxonomy" id="77523"/>
    <lineage>
        <taxon>Bacteria</taxon>
        <taxon>Bacillati</taxon>
        <taxon>Bacillota</taxon>
        <taxon>Bacilli</taxon>
        <taxon>Bacillales</taxon>
        <taxon>Bacillaceae</taxon>
        <taxon>Caldalkalibacillus</taxon>
    </lineage>
</organism>
<evidence type="ECO:0000313" key="3">
    <source>
        <dbReference type="Proteomes" id="UP001235840"/>
    </source>
</evidence>
<comment type="caution">
    <text evidence="2">The sequence shown here is derived from an EMBL/GenBank/DDBJ whole genome shotgun (WGS) entry which is preliminary data.</text>
</comment>
<dbReference type="SUPFAM" id="SSF54909">
    <property type="entry name" value="Dimeric alpha+beta barrel"/>
    <property type="match status" value="1"/>
</dbReference>
<dbReference type="InterPro" id="IPR009799">
    <property type="entry name" value="EthD_dom"/>
</dbReference>
<dbReference type="Gene3D" id="3.30.70.100">
    <property type="match status" value="1"/>
</dbReference>
<proteinExistence type="predicted"/>
<keyword evidence="3" id="KW-1185">Reference proteome</keyword>
<dbReference type="Proteomes" id="UP001235840">
    <property type="component" value="Unassembled WGS sequence"/>
</dbReference>
<feature type="domain" description="EthD" evidence="1">
    <location>
        <begin position="10"/>
        <end position="87"/>
    </location>
</feature>
<dbReference type="Pfam" id="PF07110">
    <property type="entry name" value="EthD"/>
    <property type="match status" value="1"/>
</dbReference>
<dbReference type="InterPro" id="IPR011008">
    <property type="entry name" value="Dimeric_a/b-barrel"/>
</dbReference>
<evidence type="ECO:0000313" key="2">
    <source>
        <dbReference type="EMBL" id="MDQ0166701.1"/>
    </source>
</evidence>
<evidence type="ECO:0000259" key="1">
    <source>
        <dbReference type="Pfam" id="PF07110"/>
    </source>
</evidence>
<gene>
    <name evidence="2" type="ORF">J2S11_002617</name>
</gene>
<reference evidence="2 3" key="1">
    <citation type="submission" date="2023-07" db="EMBL/GenBank/DDBJ databases">
        <title>Genomic Encyclopedia of Type Strains, Phase IV (KMG-IV): sequencing the most valuable type-strain genomes for metagenomic binning, comparative biology and taxonomic classification.</title>
        <authorList>
            <person name="Goeker M."/>
        </authorList>
    </citation>
    <scope>NUCLEOTIDE SEQUENCE [LARGE SCALE GENOMIC DNA]</scope>
    <source>
        <strain evidence="2 3">DSM 12751</strain>
    </source>
</reference>
<sequence length="100" mass="11089">MVKLIALYKHPENKEEFNDHYYNVHSPLAGAMPGLEKVEVTEMFGSPAGESKYYLQAELYFKDKATLMASMSSAEGKTAAKDLMGFAGPLVTMMFGEVKE</sequence>
<dbReference type="NCBIfam" id="TIGR02118">
    <property type="entry name" value="EthD family reductase"/>
    <property type="match status" value="1"/>
</dbReference>